<accession>A0AAD5Q9V5</accession>
<feature type="compositionally biased region" description="Low complexity" evidence="1">
    <location>
        <begin position="151"/>
        <end position="161"/>
    </location>
</feature>
<evidence type="ECO:0000313" key="3">
    <source>
        <dbReference type="Proteomes" id="UP001209570"/>
    </source>
</evidence>
<evidence type="ECO:0000256" key="1">
    <source>
        <dbReference type="SAM" id="MobiDB-lite"/>
    </source>
</evidence>
<protein>
    <submittedName>
        <fullName evidence="2">Uncharacterized protein</fullName>
    </submittedName>
</protein>
<feature type="region of interest" description="Disordered" evidence="1">
    <location>
        <begin position="60"/>
        <end position="161"/>
    </location>
</feature>
<dbReference type="AlphaFoldDB" id="A0AAD5Q9V5"/>
<dbReference type="EMBL" id="JAKCXM010000018">
    <property type="protein sequence ID" value="KAJ0407740.1"/>
    <property type="molecule type" value="Genomic_DNA"/>
</dbReference>
<reference evidence="2" key="1">
    <citation type="submission" date="2021-12" db="EMBL/GenBank/DDBJ databases">
        <title>Prjna785345.</title>
        <authorList>
            <person name="Rujirawat T."/>
            <person name="Krajaejun T."/>
        </authorList>
    </citation>
    <scope>NUCLEOTIDE SEQUENCE</scope>
    <source>
        <strain evidence="2">Pi057C3</strain>
    </source>
</reference>
<feature type="compositionally biased region" description="Low complexity" evidence="1">
    <location>
        <begin position="60"/>
        <end position="97"/>
    </location>
</feature>
<feature type="compositionally biased region" description="Basic residues" evidence="1">
    <location>
        <begin position="136"/>
        <end position="150"/>
    </location>
</feature>
<dbReference type="Proteomes" id="UP001209570">
    <property type="component" value="Unassembled WGS sequence"/>
</dbReference>
<keyword evidence="3" id="KW-1185">Reference proteome</keyword>
<name>A0AAD5Q9V5_PYTIN</name>
<gene>
    <name evidence="2" type="ORF">P43SY_009077</name>
</gene>
<comment type="caution">
    <text evidence="2">The sequence shown here is derived from an EMBL/GenBank/DDBJ whole genome shotgun (WGS) entry which is preliminary data.</text>
</comment>
<proteinExistence type="predicted"/>
<evidence type="ECO:0000313" key="2">
    <source>
        <dbReference type="EMBL" id="KAJ0407740.1"/>
    </source>
</evidence>
<sequence length="279" mass="30212">MYIGPWQEYRLAKIQDDAVQRLRGEWEAHVRAQLPDGDELRIRELMQPLMAKLPALLLAKSGKTPPTSSQRSRATSAAASRRSSRPSSSVSSSSSLTRDGKPEKGPRPTVTSNQETHDDSGKTGIDGQSQLSRQSSGKRSKPVSKKKTKARAASGPGAALAEVEKRKKMFATWLQAHREDASTPAATDGETRLPPLYPDNPVQRPSELISPRAGRSAVSDPFLPPIDSRIASVADSGAVVESDDSFDEDEVNQLLTWTDNLLSPEALDTSMEGLNLDGD</sequence>
<organism evidence="2 3">
    <name type="scientific">Pythium insidiosum</name>
    <name type="common">Pythiosis disease agent</name>
    <dbReference type="NCBI Taxonomy" id="114742"/>
    <lineage>
        <taxon>Eukaryota</taxon>
        <taxon>Sar</taxon>
        <taxon>Stramenopiles</taxon>
        <taxon>Oomycota</taxon>
        <taxon>Peronosporomycetes</taxon>
        <taxon>Pythiales</taxon>
        <taxon>Pythiaceae</taxon>
        <taxon>Pythium</taxon>
    </lineage>
</organism>
<feature type="region of interest" description="Disordered" evidence="1">
    <location>
        <begin position="174"/>
        <end position="227"/>
    </location>
</feature>